<evidence type="ECO:0000256" key="1">
    <source>
        <dbReference type="SAM" id="MobiDB-lite"/>
    </source>
</evidence>
<name>A0AAE3XG09_9DEIO</name>
<sequence length="69" mass="7929">MTPQIPVLTISEEEFATWLDSHRTRQPPLRTLAQRTRAPEALTRVLVKLTRTQERTPPDPRLPPPPLLP</sequence>
<dbReference type="Proteomes" id="UP001185331">
    <property type="component" value="Unassembled WGS sequence"/>
</dbReference>
<feature type="compositionally biased region" description="Pro residues" evidence="1">
    <location>
        <begin position="59"/>
        <end position="69"/>
    </location>
</feature>
<feature type="region of interest" description="Disordered" evidence="1">
    <location>
        <begin position="50"/>
        <end position="69"/>
    </location>
</feature>
<dbReference type="EMBL" id="JAVDQK010000010">
    <property type="protein sequence ID" value="MDR6220058.1"/>
    <property type="molecule type" value="Genomic_DNA"/>
</dbReference>
<gene>
    <name evidence="2" type="ORF">J2Y00_003669</name>
</gene>
<proteinExistence type="predicted"/>
<dbReference type="AlphaFoldDB" id="A0AAE3XG09"/>
<evidence type="ECO:0000313" key="2">
    <source>
        <dbReference type="EMBL" id="MDR6220058.1"/>
    </source>
</evidence>
<protein>
    <submittedName>
        <fullName evidence="2">Uncharacterized protein</fullName>
    </submittedName>
</protein>
<organism evidence="2 3">
    <name type="scientific">Deinococcus soli</name>
    <name type="common">ex Cha et al. 2016</name>
    <dbReference type="NCBI Taxonomy" id="1309411"/>
    <lineage>
        <taxon>Bacteria</taxon>
        <taxon>Thermotogati</taxon>
        <taxon>Deinococcota</taxon>
        <taxon>Deinococci</taxon>
        <taxon>Deinococcales</taxon>
        <taxon>Deinococcaceae</taxon>
        <taxon>Deinococcus</taxon>
    </lineage>
</organism>
<accession>A0AAE3XG09</accession>
<evidence type="ECO:0000313" key="3">
    <source>
        <dbReference type="Proteomes" id="UP001185331"/>
    </source>
</evidence>
<dbReference type="RefSeq" id="WP_309869714.1">
    <property type="nucleotide sequence ID" value="NZ_JAVDQK010000010.1"/>
</dbReference>
<reference evidence="2" key="1">
    <citation type="submission" date="2023-07" db="EMBL/GenBank/DDBJ databases">
        <title>Sorghum-associated microbial communities from plants grown in Nebraska, USA.</title>
        <authorList>
            <person name="Schachtman D."/>
        </authorList>
    </citation>
    <scope>NUCLEOTIDE SEQUENCE</scope>
    <source>
        <strain evidence="2">BE330</strain>
    </source>
</reference>
<comment type="caution">
    <text evidence="2">The sequence shown here is derived from an EMBL/GenBank/DDBJ whole genome shotgun (WGS) entry which is preliminary data.</text>
</comment>